<keyword evidence="3" id="KW-1185">Reference proteome</keyword>
<dbReference type="EMBL" id="JAAVJB010000202">
    <property type="protein sequence ID" value="NJP68353.1"/>
    <property type="molecule type" value="Genomic_DNA"/>
</dbReference>
<feature type="domain" description="DUF397" evidence="1">
    <location>
        <begin position="11"/>
        <end position="58"/>
    </location>
</feature>
<sequence length="69" mass="7512">MAMQAENVDTGWRRSSHCEPLNCVETTVTRGRVLVRDSGGPGTAVLGFAYGAWREFVTLASTPRGERIS</sequence>
<gene>
    <name evidence="2" type="ORF">HCJ92_19145</name>
</gene>
<reference evidence="2 3" key="1">
    <citation type="submission" date="2020-03" db="EMBL/GenBank/DDBJ databases">
        <title>Draft genome of Streptomyces sp. ventii, isolated from the Axial Seamount in the Pacific Ocean, and resequencing of the two type strains Streptomyces lonarensis strain NCL 716 and Streptomyces bohaiensis strain 11A07.</title>
        <authorList>
            <person name="Loughran R.M."/>
            <person name="Pfannmuller K.M."/>
            <person name="Wasson B.J."/>
            <person name="Deadmond M.C."/>
            <person name="Paddock B.E."/>
            <person name="Koyack M.J."/>
            <person name="Gallegos D.A."/>
            <person name="Mitchell E.A."/>
            <person name="Ushijima B."/>
            <person name="Saw J.H."/>
            <person name="Mcphail K.L."/>
            <person name="Videau P."/>
        </authorList>
    </citation>
    <scope>NUCLEOTIDE SEQUENCE [LARGE SCALE GENOMIC DNA]</scope>
    <source>
        <strain evidence="3">5675061</strain>
    </source>
</reference>
<evidence type="ECO:0000313" key="2">
    <source>
        <dbReference type="EMBL" id="NJP68353.1"/>
    </source>
</evidence>
<name>A0ABX1ASD9_9ACTN</name>
<proteinExistence type="predicted"/>
<organism evidence="2 3">
    <name type="scientific">Streptomyces spiramenti</name>
    <dbReference type="NCBI Taxonomy" id="2720606"/>
    <lineage>
        <taxon>Bacteria</taxon>
        <taxon>Bacillati</taxon>
        <taxon>Actinomycetota</taxon>
        <taxon>Actinomycetes</taxon>
        <taxon>Kitasatosporales</taxon>
        <taxon>Streptomycetaceae</taxon>
        <taxon>Streptomyces</taxon>
    </lineage>
</organism>
<evidence type="ECO:0000313" key="3">
    <source>
        <dbReference type="Proteomes" id="UP000746503"/>
    </source>
</evidence>
<dbReference type="Proteomes" id="UP000746503">
    <property type="component" value="Unassembled WGS sequence"/>
</dbReference>
<dbReference type="InterPro" id="IPR007278">
    <property type="entry name" value="DUF397"/>
</dbReference>
<evidence type="ECO:0000259" key="1">
    <source>
        <dbReference type="Pfam" id="PF04149"/>
    </source>
</evidence>
<dbReference type="Pfam" id="PF04149">
    <property type="entry name" value="DUF397"/>
    <property type="match status" value="1"/>
</dbReference>
<comment type="caution">
    <text evidence="2">The sequence shown here is derived from an EMBL/GenBank/DDBJ whole genome shotgun (WGS) entry which is preliminary data.</text>
</comment>
<accession>A0ABX1ASD9</accession>
<protein>
    <submittedName>
        <fullName evidence="2">DUF397 domain-containing protein</fullName>
    </submittedName>
</protein>